<evidence type="ECO:0000259" key="1">
    <source>
        <dbReference type="Pfam" id="PF06985"/>
    </source>
</evidence>
<accession>A0A2J6T4R2</accession>
<sequence length="323" mass="35912">FNALSYMWGDPMVTELISLDNEELLVTTSLHAALRQMRGKAETIIVWVDAICIDQSNIDERSSQVGMMGAIYSSAQLVYAWLGEGNADTDAAIEIIQNWTVEMDKPLAEVEDPVEYVSQLVTEESIKMPLTQALTGSIFDPLQSFLSRPYWRRVWTVQELVLSSNATIVCGKQQVSFQKIIYFKSLWDILKITDRIPGLPSWAVDYSYKELEGSFRDYSHCTRSADSAASTTISSTLDPMILSTQGAFLDTVNSFVRVHMPAVTKSEQKAVFVTRSGHVGYGPNGIQEGDEVCILPGCQYPMLVRKKGQAYQVVGACVVYGIM</sequence>
<evidence type="ECO:0000313" key="3">
    <source>
        <dbReference type="Proteomes" id="UP000235371"/>
    </source>
</evidence>
<dbReference type="InParanoid" id="A0A2J6T4R2"/>
<organism evidence="2 3">
    <name type="scientific">Hyaloscypha bicolor E</name>
    <dbReference type="NCBI Taxonomy" id="1095630"/>
    <lineage>
        <taxon>Eukaryota</taxon>
        <taxon>Fungi</taxon>
        <taxon>Dikarya</taxon>
        <taxon>Ascomycota</taxon>
        <taxon>Pezizomycotina</taxon>
        <taxon>Leotiomycetes</taxon>
        <taxon>Helotiales</taxon>
        <taxon>Hyaloscyphaceae</taxon>
        <taxon>Hyaloscypha</taxon>
        <taxon>Hyaloscypha bicolor</taxon>
    </lineage>
</organism>
<keyword evidence="3" id="KW-1185">Reference proteome</keyword>
<dbReference type="PANTHER" id="PTHR24148:SF73">
    <property type="entry name" value="HET DOMAIN PROTEIN (AFU_ORTHOLOGUE AFUA_8G01020)"/>
    <property type="match status" value="1"/>
</dbReference>
<dbReference type="Pfam" id="PF26639">
    <property type="entry name" value="Het-6_barrel"/>
    <property type="match status" value="1"/>
</dbReference>
<dbReference type="InterPro" id="IPR052895">
    <property type="entry name" value="HetReg/Transcr_Mod"/>
</dbReference>
<evidence type="ECO:0000313" key="2">
    <source>
        <dbReference type="EMBL" id="PMD58009.1"/>
    </source>
</evidence>
<dbReference type="GeneID" id="36581229"/>
<feature type="non-terminal residue" evidence="2">
    <location>
        <position position="323"/>
    </location>
</feature>
<dbReference type="InterPro" id="IPR010730">
    <property type="entry name" value="HET"/>
</dbReference>
<dbReference type="OrthoDB" id="2157530at2759"/>
<dbReference type="EMBL" id="KZ613837">
    <property type="protein sequence ID" value="PMD58009.1"/>
    <property type="molecule type" value="Genomic_DNA"/>
</dbReference>
<dbReference type="Proteomes" id="UP000235371">
    <property type="component" value="Unassembled WGS sequence"/>
</dbReference>
<dbReference type="Pfam" id="PF06985">
    <property type="entry name" value="HET"/>
    <property type="match status" value="1"/>
</dbReference>
<dbReference type="STRING" id="1095630.A0A2J6T4R2"/>
<feature type="non-terminal residue" evidence="2">
    <location>
        <position position="1"/>
    </location>
</feature>
<feature type="domain" description="Heterokaryon incompatibility" evidence="1">
    <location>
        <begin position="1"/>
        <end position="159"/>
    </location>
</feature>
<dbReference type="RefSeq" id="XP_024734913.1">
    <property type="nucleotide sequence ID" value="XM_024873149.1"/>
</dbReference>
<name>A0A2J6T4R2_9HELO</name>
<protein>
    <submittedName>
        <fullName evidence="2">HET-domain-containing protein</fullName>
    </submittedName>
</protein>
<dbReference type="AlphaFoldDB" id="A0A2J6T4R2"/>
<reference evidence="2 3" key="1">
    <citation type="submission" date="2016-04" db="EMBL/GenBank/DDBJ databases">
        <title>A degradative enzymes factory behind the ericoid mycorrhizal symbiosis.</title>
        <authorList>
            <consortium name="DOE Joint Genome Institute"/>
            <person name="Martino E."/>
            <person name="Morin E."/>
            <person name="Grelet G."/>
            <person name="Kuo A."/>
            <person name="Kohler A."/>
            <person name="Daghino S."/>
            <person name="Barry K."/>
            <person name="Choi C."/>
            <person name="Cichocki N."/>
            <person name="Clum A."/>
            <person name="Copeland A."/>
            <person name="Hainaut M."/>
            <person name="Haridas S."/>
            <person name="Labutti K."/>
            <person name="Lindquist E."/>
            <person name="Lipzen A."/>
            <person name="Khouja H.-R."/>
            <person name="Murat C."/>
            <person name="Ohm R."/>
            <person name="Olson A."/>
            <person name="Spatafora J."/>
            <person name="Veneault-Fourrey C."/>
            <person name="Henrissat B."/>
            <person name="Grigoriev I."/>
            <person name="Martin F."/>
            <person name="Perotto S."/>
        </authorList>
    </citation>
    <scope>NUCLEOTIDE SEQUENCE [LARGE SCALE GENOMIC DNA]</scope>
    <source>
        <strain evidence="2 3">E</strain>
    </source>
</reference>
<gene>
    <name evidence="2" type="ORF">K444DRAFT_487780</name>
</gene>
<proteinExistence type="predicted"/>
<dbReference type="PANTHER" id="PTHR24148">
    <property type="entry name" value="ANKYRIN REPEAT DOMAIN-CONTAINING PROTEIN 39 HOMOLOG-RELATED"/>
    <property type="match status" value="1"/>
</dbReference>